<dbReference type="InterPro" id="IPR036390">
    <property type="entry name" value="WH_DNA-bd_sf"/>
</dbReference>
<keyword evidence="2" id="KW-0238">DNA-binding</keyword>
<reference evidence="8 9" key="1">
    <citation type="submission" date="2014-11" db="EMBL/GenBank/DDBJ databases">
        <authorList>
            <person name="Urmite Genomes Urmite Genomes"/>
        </authorList>
    </citation>
    <scope>NUCLEOTIDE SEQUENCE [LARGE SCALE GENOMIC DNA]</scope>
    <source>
        <strain evidence="8 9">Oc5</strain>
    </source>
</reference>
<dbReference type="Gene3D" id="3.30.450.40">
    <property type="match status" value="1"/>
</dbReference>
<dbReference type="Proteomes" id="UP000040453">
    <property type="component" value="Unassembled WGS sequence"/>
</dbReference>
<keyword evidence="3" id="KW-0804">Transcription</keyword>
<dbReference type="InterPro" id="IPR050707">
    <property type="entry name" value="HTH_MetabolicPath_Reg"/>
</dbReference>
<evidence type="ECO:0000256" key="2">
    <source>
        <dbReference type="ARBA" id="ARBA00023125"/>
    </source>
</evidence>
<gene>
    <name evidence="8" type="primary">kdgR</name>
    <name evidence="8" type="ORF">BN997_00285</name>
</gene>
<dbReference type="PROSITE" id="PS51078">
    <property type="entry name" value="ICLR_ED"/>
    <property type="match status" value="1"/>
</dbReference>
<dbReference type="Gene3D" id="1.10.10.10">
    <property type="entry name" value="Winged helix-like DNA-binding domain superfamily/Winged helix DNA-binding domain"/>
    <property type="match status" value="1"/>
</dbReference>
<dbReference type="Pfam" id="PF09339">
    <property type="entry name" value="HTH_IclR"/>
    <property type="match status" value="1"/>
</dbReference>
<dbReference type="AlphaFoldDB" id="A0A0A1MLB4"/>
<dbReference type="InterPro" id="IPR014757">
    <property type="entry name" value="Tscrpt_reg_IclR_C"/>
</dbReference>
<dbReference type="PROSITE" id="PS51077">
    <property type="entry name" value="HTH_ICLR"/>
    <property type="match status" value="1"/>
</dbReference>
<dbReference type="SUPFAM" id="SSF46785">
    <property type="entry name" value="Winged helix' DNA-binding domain"/>
    <property type="match status" value="1"/>
</dbReference>
<organism evidence="8 9">
    <name type="scientific">Oceanobacillus oncorhynchi</name>
    <dbReference type="NCBI Taxonomy" id="545501"/>
    <lineage>
        <taxon>Bacteria</taxon>
        <taxon>Bacillati</taxon>
        <taxon>Bacillota</taxon>
        <taxon>Bacilli</taxon>
        <taxon>Bacillales</taxon>
        <taxon>Bacillaceae</taxon>
        <taxon>Oceanobacillus</taxon>
    </lineage>
</organism>
<dbReference type="GO" id="GO:0045892">
    <property type="term" value="P:negative regulation of DNA-templated transcription"/>
    <property type="evidence" value="ECO:0007669"/>
    <property type="project" value="TreeGrafter"/>
</dbReference>
<evidence type="ECO:0000313" key="8">
    <source>
        <dbReference type="EMBL" id="CEI80482.1"/>
    </source>
</evidence>
<evidence type="ECO:0000256" key="4">
    <source>
        <dbReference type="ARBA" id="ARBA00058938"/>
    </source>
</evidence>
<protein>
    <recommendedName>
        <fullName evidence="5">Glycerol operon regulatory protein</fullName>
    </recommendedName>
</protein>
<evidence type="ECO:0000259" key="7">
    <source>
        <dbReference type="PROSITE" id="PS51078"/>
    </source>
</evidence>
<feature type="domain" description="IclR-ED" evidence="7">
    <location>
        <begin position="67"/>
        <end position="251"/>
    </location>
</feature>
<dbReference type="GO" id="GO:0003700">
    <property type="term" value="F:DNA-binding transcription factor activity"/>
    <property type="evidence" value="ECO:0007669"/>
    <property type="project" value="TreeGrafter"/>
</dbReference>
<dbReference type="InterPro" id="IPR005471">
    <property type="entry name" value="Tscrpt_reg_IclR_N"/>
</dbReference>
<keyword evidence="9" id="KW-1185">Reference proteome</keyword>
<dbReference type="PANTHER" id="PTHR30136">
    <property type="entry name" value="HELIX-TURN-HELIX TRANSCRIPTIONAL REGULATOR, ICLR FAMILY"/>
    <property type="match status" value="1"/>
</dbReference>
<dbReference type="InterPro" id="IPR029016">
    <property type="entry name" value="GAF-like_dom_sf"/>
</dbReference>
<evidence type="ECO:0000256" key="5">
    <source>
        <dbReference type="ARBA" id="ARBA00070406"/>
    </source>
</evidence>
<dbReference type="FunFam" id="1.10.10.10:FF:000056">
    <property type="entry name" value="IclR family transcriptional regulator"/>
    <property type="match status" value="1"/>
</dbReference>
<comment type="function">
    <text evidence="4">May be an activator protein for the gylABX operon.</text>
</comment>
<keyword evidence="1" id="KW-0805">Transcription regulation</keyword>
<sequence length="253" mass="28639">MAIIQSVERSLIILEKLSKNPKGMGITELANQLDIAKSTTHRLLTTLMNKGFVIQDEETKNYTLGMKIIELSSLMLEDMNIRSIAKKDLEELGQKINEVVHLCIHENGEVVYIDKFESDQTIRMHSKIGNRGMMHSTGVGKVILSGMTDEQVRNIITAKGMPAKTHRTITDEEILIKRLNKIRELGYEIDDIENEDGIRCVAAPIYDYRGKMIAAFSVSGPENRMRLERIKSELVDLVLETSKNISWKMGYTG</sequence>
<evidence type="ECO:0000256" key="3">
    <source>
        <dbReference type="ARBA" id="ARBA00023163"/>
    </source>
</evidence>
<dbReference type="PANTHER" id="PTHR30136:SF24">
    <property type="entry name" value="HTH-TYPE TRANSCRIPTIONAL REPRESSOR ALLR"/>
    <property type="match status" value="1"/>
</dbReference>
<name>A0A0A1MLB4_9BACI</name>
<dbReference type="GO" id="GO:0003677">
    <property type="term" value="F:DNA binding"/>
    <property type="evidence" value="ECO:0007669"/>
    <property type="project" value="UniProtKB-KW"/>
</dbReference>
<dbReference type="STRING" id="545501.BN997_00285"/>
<evidence type="ECO:0000259" key="6">
    <source>
        <dbReference type="PROSITE" id="PS51077"/>
    </source>
</evidence>
<proteinExistence type="predicted"/>
<dbReference type="RefSeq" id="WP_042528977.1">
    <property type="nucleotide sequence ID" value="NZ_CDGG01000001.1"/>
</dbReference>
<dbReference type="InterPro" id="IPR036388">
    <property type="entry name" value="WH-like_DNA-bd_sf"/>
</dbReference>
<dbReference type="OrthoDB" id="9778379at2"/>
<evidence type="ECO:0000313" key="9">
    <source>
        <dbReference type="Proteomes" id="UP000040453"/>
    </source>
</evidence>
<accession>A0A0A1MLB4</accession>
<feature type="domain" description="HTH iclR-type" evidence="6">
    <location>
        <begin position="4"/>
        <end position="66"/>
    </location>
</feature>
<dbReference type="EMBL" id="CDGG01000001">
    <property type="protein sequence ID" value="CEI80482.1"/>
    <property type="molecule type" value="Genomic_DNA"/>
</dbReference>
<dbReference type="Pfam" id="PF01614">
    <property type="entry name" value="IclR_C"/>
    <property type="match status" value="1"/>
</dbReference>
<dbReference type="SMART" id="SM00346">
    <property type="entry name" value="HTH_ICLR"/>
    <property type="match status" value="1"/>
</dbReference>
<dbReference type="SUPFAM" id="SSF55781">
    <property type="entry name" value="GAF domain-like"/>
    <property type="match status" value="1"/>
</dbReference>
<evidence type="ECO:0000256" key="1">
    <source>
        <dbReference type="ARBA" id="ARBA00023015"/>
    </source>
</evidence>